<evidence type="ECO:0000313" key="4">
    <source>
        <dbReference type="Proteomes" id="UP000315017"/>
    </source>
</evidence>
<sequence length="268" mass="29571">MTTRDELLEQWQDGLAEADRASERGVTWSDRLRIKLYRFLLSMYGQSTWPGEPSDVDNEQGRARSTLTVDKPPDHGLGKAPRTRAEILAGLRNVKGLSEELAPPGPLQQGLEPDSPVVVAANRKRAKIEPLVRHLRSLGVEPEVRFAGSLWQVFVPHRNAAYAAQEIAEFTPPPPPPMPVIELKCSRSSLSGVVLFGFIGSLLSVQFAALLVGEASNQSTATAWIAVVGTAAAVFDMLFLLCLYWDVQGYFAALKKCEQRERLEKEYG</sequence>
<feature type="transmembrane region" description="Helical" evidence="2">
    <location>
        <begin position="193"/>
        <end position="212"/>
    </location>
</feature>
<keyword evidence="2" id="KW-0472">Membrane</keyword>
<evidence type="ECO:0000256" key="1">
    <source>
        <dbReference type="SAM" id="MobiDB-lite"/>
    </source>
</evidence>
<dbReference type="Proteomes" id="UP000315017">
    <property type="component" value="Chromosome"/>
</dbReference>
<keyword evidence="4" id="KW-1185">Reference proteome</keyword>
<feature type="transmembrane region" description="Helical" evidence="2">
    <location>
        <begin position="224"/>
        <end position="245"/>
    </location>
</feature>
<reference evidence="3 4" key="1">
    <citation type="submission" date="2019-02" db="EMBL/GenBank/DDBJ databases">
        <title>Deep-cultivation of Planctomycetes and their phenomic and genomic characterization uncovers novel biology.</title>
        <authorList>
            <person name="Wiegand S."/>
            <person name="Jogler M."/>
            <person name="Boedeker C."/>
            <person name="Pinto D."/>
            <person name="Vollmers J."/>
            <person name="Rivas-Marin E."/>
            <person name="Kohn T."/>
            <person name="Peeters S.H."/>
            <person name="Heuer A."/>
            <person name="Rast P."/>
            <person name="Oberbeckmann S."/>
            <person name="Bunk B."/>
            <person name="Jeske O."/>
            <person name="Meyerdierks A."/>
            <person name="Storesund J.E."/>
            <person name="Kallscheuer N."/>
            <person name="Luecker S."/>
            <person name="Lage O.M."/>
            <person name="Pohl T."/>
            <person name="Merkel B.J."/>
            <person name="Hornburger P."/>
            <person name="Mueller R.-W."/>
            <person name="Bruemmer F."/>
            <person name="Labrenz M."/>
            <person name="Spormann A.M."/>
            <person name="Op den Camp H."/>
            <person name="Overmann J."/>
            <person name="Amann R."/>
            <person name="Jetten M.S.M."/>
            <person name="Mascher T."/>
            <person name="Medema M.H."/>
            <person name="Devos D.P."/>
            <person name="Kaster A.-K."/>
            <person name="Ovreas L."/>
            <person name="Rohde M."/>
            <person name="Galperin M.Y."/>
            <person name="Jogler C."/>
        </authorList>
    </citation>
    <scope>NUCLEOTIDE SEQUENCE [LARGE SCALE GENOMIC DNA]</scope>
    <source>
        <strain evidence="3 4">ETA_A8</strain>
    </source>
</reference>
<protein>
    <submittedName>
        <fullName evidence="3">Uncharacterized protein</fullName>
    </submittedName>
</protein>
<proteinExistence type="predicted"/>
<organism evidence="3 4">
    <name type="scientific">Anatilimnocola aggregata</name>
    <dbReference type="NCBI Taxonomy" id="2528021"/>
    <lineage>
        <taxon>Bacteria</taxon>
        <taxon>Pseudomonadati</taxon>
        <taxon>Planctomycetota</taxon>
        <taxon>Planctomycetia</taxon>
        <taxon>Pirellulales</taxon>
        <taxon>Pirellulaceae</taxon>
        <taxon>Anatilimnocola</taxon>
    </lineage>
</organism>
<gene>
    <name evidence="3" type="ORF">ETAA8_52640</name>
</gene>
<accession>A0A517YIV8</accession>
<keyword evidence="2" id="KW-1133">Transmembrane helix</keyword>
<name>A0A517YIV8_9BACT</name>
<keyword evidence="2" id="KW-0812">Transmembrane</keyword>
<evidence type="ECO:0000313" key="3">
    <source>
        <dbReference type="EMBL" id="QDU30145.1"/>
    </source>
</evidence>
<evidence type="ECO:0000256" key="2">
    <source>
        <dbReference type="SAM" id="Phobius"/>
    </source>
</evidence>
<dbReference type="RefSeq" id="WP_145095132.1">
    <property type="nucleotide sequence ID" value="NZ_CP036274.1"/>
</dbReference>
<dbReference type="EMBL" id="CP036274">
    <property type="protein sequence ID" value="QDU30145.1"/>
    <property type="molecule type" value="Genomic_DNA"/>
</dbReference>
<dbReference type="AlphaFoldDB" id="A0A517YIV8"/>
<dbReference type="KEGG" id="aagg:ETAA8_52640"/>
<feature type="region of interest" description="Disordered" evidence="1">
    <location>
        <begin position="48"/>
        <end position="81"/>
    </location>
</feature>